<feature type="region of interest" description="Disordered" evidence="1">
    <location>
        <begin position="72"/>
        <end position="100"/>
    </location>
</feature>
<organism evidence="2">
    <name type="scientific">bioreactor metagenome</name>
    <dbReference type="NCBI Taxonomy" id="1076179"/>
    <lineage>
        <taxon>unclassified sequences</taxon>
        <taxon>metagenomes</taxon>
        <taxon>ecological metagenomes</taxon>
    </lineage>
</organism>
<accession>A0A645GWL0</accession>
<protein>
    <submittedName>
        <fullName evidence="2">Uncharacterized protein</fullName>
    </submittedName>
</protein>
<gene>
    <name evidence="2" type="ORF">SDC9_175481</name>
</gene>
<dbReference type="EMBL" id="VSSQ01078165">
    <property type="protein sequence ID" value="MPN28043.1"/>
    <property type="molecule type" value="Genomic_DNA"/>
</dbReference>
<evidence type="ECO:0000313" key="2">
    <source>
        <dbReference type="EMBL" id="MPN28043.1"/>
    </source>
</evidence>
<dbReference type="AlphaFoldDB" id="A0A645GWL0"/>
<reference evidence="2" key="1">
    <citation type="submission" date="2019-08" db="EMBL/GenBank/DDBJ databases">
        <authorList>
            <person name="Kucharzyk K."/>
            <person name="Murdoch R.W."/>
            <person name="Higgins S."/>
            <person name="Loffler F."/>
        </authorList>
    </citation>
    <scope>NUCLEOTIDE SEQUENCE</scope>
</reference>
<proteinExistence type="predicted"/>
<name>A0A645GWL0_9ZZZZ</name>
<feature type="compositionally biased region" description="Low complexity" evidence="1">
    <location>
        <begin position="83"/>
        <end position="100"/>
    </location>
</feature>
<evidence type="ECO:0000256" key="1">
    <source>
        <dbReference type="SAM" id="MobiDB-lite"/>
    </source>
</evidence>
<sequence>MDATSGAPIWTARSPCCNRPKPSTRGRCGLRRRARCCTFPSAWMQSTASMPRSATGWRSPARSCRNSGYCRHSWMPPAPRPRSSPSTSTGWPFRPAARARACTAPRWRSVWRQAWRAMTSAPAALPTARPYSASACNCRRCRQRP</sequence>
<comment type="caution">
    <text evidence="2">The sequence shown here is derived from an EMBL/GenBank/DDBJ whole genome shotgun (WGS) entry which is preliminary data.</text>
</comment>